<reference evidence="2" key="1">
    <citation type="submission" date="2010-05" db="EMBL/GenBank/DDBJ databases">
        <title>Complete sequence of Methylotenera sp. 301.</title>
        <authorList>
            <person name="Lucas S."/>
            <person name="Copeland A."/>
            <person name="Lapidus A."/>
            <person name="Cheng J.-F."/>
            <person name="Bruce D."/>
            <person name="Goodwin L."/>
            <person name="Pitluck S."/>
            <person name="Clum A."/>
            <person name="Land M."/>
            <person name="Hauser L."/>
            <person name="Kyrpides N."/>
            <person name="Ivanova N."/>
            <person name="Chistoservova L."/>
            <person name="Kalyuzhnaya M."/>
            <person name="Woyke T."/>
        </authorList>
    </citation>
    <scope>NUCLEOTIDE SEQUENCE [LARGE SCALE GENOMIC DNA]</scope>
    <source>
        <strain evidence="2">301</strain>
    </source>
</reference>
<dbReference type="Proteomes" id="UP000000383">
    <property type="component" value="Chromosome"/>
</dbReference>
<keyword evidence="2" id="KW-1185">Reference proteome</keyword>
<name>D7DM59_METV0</name>
<proteinExistence type="predicted"/>
<protein>
    <recommendedName>
        <fullName evidence="3">DUF721 domain-containing protein</fullName>
    </recommendedName>
</protein>
<dbReference type="EMBL" id="CP002056">
    <property type="protein sequence ID" value="ADI30753.1"/>
    <property type="molecule type" value="Genomic_DNA"/>
</dbReference>
<dbReference type="RefSeq" id="WP_013149061.1">
    <property type="nucleotide sequence ID" value="NC_014207.1"/>
</dbReference>
<dbReference type="OrthoDB" id="9180666at2"/>
<accession>D7DM59</accession>
<gene>
    <name evidence="1" type="ordered locus">M301_2390</name>
</gene>
<evidence type="ECO:0008006" key="3">
    <source>
        <dbReference type="Google" id="ProtNLM"/>
    </source>
</evidence>
<evidence type="ECO:0000313" key="2">
    <source>
        <dbReference type="Proteomes" id="UP000000383"/>
    </source>
</evidence>
<dbReference type="STRING" id="666681.M301_2390"/>
<evidence type="ECO:0000313" key="1">
    <source>
        <dbReference type="EMBL" id="ADI30753.1"/>
    </source>
</evidence>
<organism evidence="1 2">
    <name type="scientific">Methylotenera versatilis (strain 301)</name>
    <dbReference type="NCBI Taxonomy" id="666681"/>
    <lineage>
        <taxon>Bacteria</taxon>
        <taxon>Pseudomonadati</taxon>
        <taxon>Pseudomonadota</taxon>
        <taxon>Betaproteobacteria</taxon>
        <taxon>Nitrosomonadales</taxon>
        <taxon>Methylophilaceae</taxon>
        <taxon>Methylotenera</taxon>
    </lineage>
</organism>
<dbReference type="HOGENOM" id="CLU_114851_2_1_4"/>
<dbReference type="eggNOG" id="COG4701">
    <property type="taxonomic scope" value="Bacteria"/>
</dbReference>
<reference evidence="1 2" key="2">
    <citation type="journal article" date="2011" name="J. Bacteriol.">
        <title>Genomes of three methylotrophs from a single niche uncover genetic and metabolic divergence of Methylophilaceae.</title>
        <authorList>
            <person name="Lapidus A."/>
            <person name="Clum A."/>
            <person name="Labutti K."/>
            <person name="Kaluzhnaya M.G."/>
            <person name="Lim S."/>
            <person name="Beck D.A."/>
            <person name="Glavina Del Rio T."/>
            <person name="Nolan M."/>
            <person name="Mavromatis K."/>
            <person name="Huntemann M."/>
            <person name="Lucas S."/>
            <person name="Lidstrom M.E."/>
            <person name="Ivanova N."/>
            <person name="Chistoserdova L."/>
        </authorList>
    </citation>
    <scope>NUCLEOTIDE SEQUENCE [LARGE SCALE GENOMIC DNA]</scope>
    <source>
        <strain evidence="1 2">301</strain>
    </source>
</reference>
<dbReference type="AlphaFoldDB" id="D7DM59"/>
<sequence>MRQFNSLLKQPELIALNARNLEAQAAQEIWKAVAPDNLAQFSHASSIKNKQLNLFADNNAVAAKIKLFIPSLLIKLENQGCEVTSIQVKVQVKSTPPAKAKRIKKLSSHAATELNQLSEKLSGTPLGDALARLATKAK</sequence>
<dbReference type="Pfam" id="PF05258">
    <property type="entry name" value="DciA"/>
    <property type="match status" value="1"/>
</dbReference>
<dbReference type="InterPro" id="IPR007922">
    <property type="entry name" value="DciA-like"/>
</dbReference>
<dbReference type="KEGG" id="meh:M301_2390"/>